<dbReference type="EMBL" id="MN428056">
    <property type="protein sequence ID" value="QFP96942.1"/>
    <property type="molecule type" value="Genomic_DNA"/>
</dbReference>
<accession>A0A5P8DEU5</accession>
<name>A0A5P8DEU5_9CAUD</name>
<evidence type="ECO:0000313" key="1">
    <source>
        <dbReference type="EMBL" id="QFP96942.1"/>
    </source>
</evidence>
<dbReference type="Proteomes" id="UP000325681">
    <property type="component" value="Segment"/>
</dbReference>
<evidence type="ECO:0000313" key="2">
    <source>
        <dbReference type="Proteomes" id="UP000325681"/>
    </source>
</evidence>
<proteinExistence type="predicted"/>
<reference evidence="1 2" key="1">
    <citation type="submission" date="2019-09" db="EMBL/GenBank/DDBJ databases">
        <authorList>
            <person name="Tucker L.N."/>
            <person name="Bowling R."/>
            <person name="Caskey B.M."/>
            <person name="Flaherty C.J."/>
            <person name="Forbes L.G.H."/>
            <person name="Koon C.R."/>
            <person name="Madden E."/>
            <person name="Nance M.L."/>
            <person name="Rafaat E.F."/>
            <person name="Wong A.F."/>
            <person name="Phuntumart V."/>
            <person name="Xu Z."/>
            <person name="Larsen R.A."/>
            <person name="Zeilstra-Ryalls J."/>
            <person name="Gainey M.D."/>
            <person name="Garlena R.A."/>
            <person name="Russell D.A."/>
            <person name="Pope W.H."/>
            <person name="Jacobs-Sera D."/>
            <person name="Hatfull G.F."/>
        </authorList>
    </citation>
    <scope>NUCLEOTIDE SEQUENCE [LARGE SCALE GENOMIC DNA]</scope>
</reference>
<protein>
    <submittedName>
        <fullName evidence="1">Uncharacterized protein</fullName>
    </submittedName>
</protein>
<gene>
    <name evidence="1" type="primary">80</name>
    <name evidence="1" type="ORF">SEA_PRINGAR_80</name>
</gene>
<organism evidence="1 2">
    <name type="scientific">Mycobacterium phage Pringar</name>
    <dbReference type="NCBI Taxonomy" id="2652895"/>
    <lineage>
        <taxon>Viruses</taxon>
        <taxon>Duplodnaviria</taxon>
        <taxon>Heunggongvirae</taxon>
        <taxon>Uroviricota</taxon>
        <taxon>Caudoviricetes</taxon>
        <taxon>Marvinvirus</taxon>
        <taxon>Marvinvirus marvin</taxon>
    </lineage>
</organism>
<sequence length="62" mass="7498">MLYWLKFNGRRAVDVEVTERFRPDGTPMAFFYDRNAEHIIHRRRDGSLEAIGFDCRHEIEEQ</sequence>